<dbReference type="Pfam" id="PF12937">
    <property type="entry name" value="F-box-like"/>
    <property type="match status" value="1"/>
</dbReference>
<reference evidence="2" key="1">
    <citation type="submission" date="2022-12" db="EMBL/GenBank/DDBJ databases">
        <title>Genome assemblies of Blomia tropicalis.</title>
        <authorList>
            <person name="Cui Y."/>
        </authorList>
    </citation>
    <scope>NUCLEOTIDE SEQUENCE</scope>
    <source>
        <tissue evidence="2">Adult mites</tissue>
    </source>
</reference>
<feature type="domain" description="F-box" evidence="1">
    <location>
        <begin position="4"/>
        <end position="52"/>
    </location>
</feature>
<keyword evidence="3" id="KW-1185">Reference proteome</keyword>
<dbReference type="SUPFAM" id="SSF81383">
    <property type="entry name" value="F-box domain"/>
    <property type="match status" value="1"/>
</dbReference>
<gene>
    <name evidence="2" type="ORF">RDWZM_004599</name>
</gene>
<proteinExistence type="predicted"/>
<evidence type="ECO:0000313" key="3">
    <source>
        <dbReference type="Proteomes" id="UP001142055"/>
    </source>
</evidence>
<dbReference type="PROSITE" id="PS50181">
    <property type="entry name" value="FBOX"/>
    <property type="match status" value="1"/>
</dbReference>
<dbReference type="Proteomes" id="UP001142055">
    <property type="component" value="Chromosome 2"/>
</dbReference>
<name>A0A9Q0M692_BLOTA</name>
<evidence type="ECO:0000259" key="1">
    <source>
        <dbReference type="PROSITE" id="PS50181"/>
    </source>
</evidence>
<dbReference type="EMBL" id="JAPWDV010000002">
    <property type="protein sequence ID" value="KAJ6218787.1"/>
    <property type="molecule type" value="Genomic_DNA"/>
</dbReference>
<dbReference type="InterPro" id="IPR036047">
    <property type="entry name" value="F-box-like_dom_sf"/>
</dbReference>
<sequence>MDHQSSNIVFPDVCLLMIFEYLPAQDLVVNIPLVCRQWHRLHLNATQVRRRLSLVVNQKNKSVSDILFNDSILASLIFDQAQPQNANKTSNIITDSSELNFPDIWSRLYLPTLTRKQLIGLSYQFPHVESLEIVQVIDHPKFYRILRFLFNQWKNSLVKLSIWTLYTSRPWLYKLPPVRHGLRSIIKYINSHLKHLRHLLIVDKSHIGPHIWPTNQELTIDLKVLKRLHGFCFYTKDPAYVLLDSFLRYATFNPDLKSIMIGSFTNISEQFDTMLHFDEQLASRISYINLRHKSDLFSKQASEKDIKDWEIFLTKYANLIGITIDLTYQNFMITIRCLSQLPNIKYCHLLMNLDLVEPLSTFDRMPSSTIPQMLKLEQLRLTIPRCDSHDVLQSRHLATMFPNLKFVQIKFVAHQCLECGYFWNKNSDENYSTEHIGRFKQCTIQFANQWFACPQLKAIELVCFGKIKREKLLFRWKKKRQQAFGVEMID</sequence>
<protein>
    <recommendedName>
        <fullName evidence="1">F-box domain-containing protein</fullName>
    </recommendedName>
</protein>
<comment type="caution">
    <text evidence="2">The sequence shown here is derived from an EMBL/GenBank/DDBJ whole genome shotgun (WGS) entry which is preliminary data.</text>
</comment>
<dbReference type="AlphaFoldDB" id="A0A9Q0M692"/>
<evidence type="ECO:0000313" key="2">
    <source>
        <dbReference type="EMBL" id="KAJ6218787.1"/>
    </source>
</evidence>
<organism evidence="2 3">
    <name type="scientific">Blomia tropicalis</name>
    <name type="common">Mite</name>
    <dbReference type="NCBI Taxonomy" id="40697"/>
    <lineage>
        <taxon>Eukaryota</taxon>
        <taxon>Metazoa</taxon>
        <taxon>Ecdysozoa</taxon>
        <taxon>Arthropoda</taxon>
        <taxon>Chelicerata</taxon>
        <taxon>Arachnida</taxon>
        <taxon>Acari</taxon>
        <taxon>Acariformes</taxon>
        <taxon>Sarcoptiformes</taxon>
        <taxon>Astigmata</taxon>
        <taxon>Glycyphagoidea</taxon>
        <taxon>Echimyopodidae</taxon>
        <taxon>Blomia</taxon>
    </lineage>
</organism>
<dbReference type="Gene3D" id="1.20.1280.50">
    <property type="match status" value="1"/>
</dbReference>
<dbReference type="InterPro" id="IPR001810">
    <property type="entry name" value="F-box_dom"/>
</dbReference>
<accession>A0A9Q0M692</accession>